<organism evidence="1 2">
    <name type="scientific">Schistosoma mattheei</name>
    <dbReference type="NCBI Taxonomy" id="31246"/>
    <lineage>
        <taxon>Eukaryota</taxon>
        <taxon>Metazoa</taxon>
        <taxon>Spiralia</taxon>
        <taxon>Lophotrochozoa</taxon>
        <taxon>Platyhelminthes</taxon>
        <taxon>Trematoda</taxon>
        <taxon>Digenea</taxon>
        <taxon>Strigeidida</taxon>
        <taxon>Schistosomatoidea</taxon>
        <taxon>Schistosomatidae</taxon>
        <taxon>Schistosoma</taxon>
    </lineage>
</organism>
<keyword evidence="2" id="KW-1185">Reference proteome</keyword>
<sequence>MNKHRRCISWPHTLYESIPKICFNEYKHSMITTNRINNSNELKQKTLNSLPVTLNSNTNIMDSFISTTNTSTKLNEVKCSMNEMIFI</sequence>
<gene>
    <name evidence="1" type="ORF">SMTD_LOCUS19637</name>
</gene>
<proteinExistence type="predicted"/>
<evidence type="ECO:0000313" key="2">
    <source>
        <dbReference type="Proteomes" id="UP000269396"/>
    </source>
</evidence>
<dbReference type="EMBL" id="UZAL01042707">
    <property type="protein sequence ID" value="VDP80368.1"/>
    <property type="molecule type" value="Genomic_DNA"/>
</dbReference>
<accession>A0A183PZ51</accession>
<protein>
    <submittedName>
        <fullName evidence="1">Uncharacterized protein</fullName>
    </submittedName>
</protein>
<reference evidence="1 2" key="1">
    <citation type="submission" date="2018-11" db="EMBL/GenBank/DDBJ databases">
        <authorList>
            <consortium name="Pathogen Informatics"/>
        </authorList>
    </citation>
    <scope>NUCLEOTIDE SEQUENCE [LARGE SCALE GENOMIC DNA]</scope>
    <source>
        <strain>Denwood</strain>
        <strain evidence="2">Zambia</strain>
    </source>
</reference>
<evidence type="ECO:0000313" key="1">
    <source>
        <dbReference type="EMBL" id="VDP80368.1"/>
    </source>
</evidence>
<dbReference type="STRING" id="31246.A0A183PZ51"/>
<dbReference type="AlphaFoldDB" id="A0A183PZ51"/>
<dbReference type="Proteomes" id="UP000269396">
    <property type="component" value="Unassembled WGS sequence"/>
</dbReference>
<name>A0A183PZ51_9TREM</name>